<dbReference type="EnsemblMetazoa" id="CapteT224397">
    <property type="protein sequence ID" value="CapteP224397"/>
    <property type="gene ID" value="CapteG224397"/>
</dbReference>
<evidence type="ECO:0000313" key="2">
    <source>
        <dbReference type="EMBL" id="ELU09207.1"/>
    </source>
</evidence>
<reference evidence="4" key="1">
    <citation type="submission" date="2012-12" db="EMBL/GenBank/DDBJ databases">
        <authorList>
            <person name="Hellsten U."/>
            <person name="Grimwood J."/>
            <person name="Chapman J.A."/>
            <person name="Shapiro H."/>
            <person name="Aerts A."/>
            <person name="Otillar R.P."/>
            <person name="Terry A.Y."/>
            <person name="Boore J.L."/>
            <person name="Simakov O."/>
            <person name="Marletaz F."/>
            <person name="Cho S.-J."/>
            <person name="Edsinger-Gonzales E."/>
            <person name="Havlak P."/>
            <person name="Kuo D.-H."/>
            <person name="Larsson T."/>
            <person name="Lv J."/>
            <person name="Arendt D."/>
            <person name="Savage R."/>
            <person name="Osoegawa K."/>
            <person name="de Jong P."/>
            <person name="Lindberg D.R."/>
            <person name="Seaver E.C."/>
            <person name="Weisblat D.A."/>
            <person name="Putnam N.H."/>
            <person name="Grigoriev I.V."/>
            <person name="Rokhsar D.S."/>
        </authorList>
    </citation>
    <scope>NUCLEOTIDE SEQUENCE</scope>
    <source>
        <strain evidence="4">I ESC-2004</strain>
    </source>
</reference>
<reference evidence="2 4" key="2">
    <citation type="journal article" date="2013" name="Nature">
        <title>Insights into bilaterian evolution from three spiralian genomes.</title>
        <authorList>
            <person name="Simakov O."/>
            <person name="Marletaz F."/>
            <person name="Cho S.J."/>
            <person name="Edsinger-Gonzales E."/>
            <person name="Havlak P."/>
            <person name="Hellsten U."/>
            <person name="Kuo D.H."/>
            <person name="Larsson T."/>
            <person name="Lv J."/>
            <person name="Arendt D."/>
            <person name="Savage R."/>
            <person name="Osoegawa K."/>
            <person name="de Jong P."/>
            <person name="Grimwood J."/>
            <person name="Chapman J.A."/>
            <person name="Shapiro H."/>
            <person name="Aerts A."/>
            <person name="Otillar R.P."/>
            <person name="Terry A.Y."/>
            <person name="Boore J.L."/>
            <person name="Grigoriev I.V."/>
            <person name="Lindberg D.R."/>
            <person name="Seaver E.C."/>
            <person name="Weisblat D.A."/>
            <person name="Putnam N.H."/>
            <person name="Rokhsar D.S."/>
        </authorList>
    </citation>
    <scope>NUCLEOTIDE SEQUENCE</scope>
    <source>
        <strain evidence="2 4">I ESC-2004</strain>
    </source>
</reference>
<evidence type="ECO:0000313" key="4">
    <source>
        <dbReference type="Proteomes" id="UP000014760"/>
    </source>
</evidence>
<keyword evidence="4" id="KW-1185">Reference proteome</keyword>
<organism evidence="2">
    <name type="scientific">Capitella teleta</name>
    <name type="common">Polychaete worm</name>
    <dbReference type="NCBI Taxonomy" id="283909"/>
    <lineage>
        <taxon>Eukaryota</taxon>
        <taxon>Metazoa</taxon>
        <taxon>Spiralia</taxon>
        <taxon>Lophotrochozoa</taxon>
        <taxon>Annelida</taxon>
        <taxon>Polychaeta</taxon>
        <taxon>Sedentaria</taxon>
        <taxon>Scolecida</taxon>
        <taxon>Capitellidae</taxon>
        <taxon>Capitella</taxon>
    </lineage>
</organism>
<protein>
    <submittedName>
        <fullName evidence="2 3">Uncharacterized protein</fullName>
    </submittedName>
</protein>
<dbReference type="HOGENOM" id="CLU_2123387_0_0_1"/>
<accession>R7UZ34</accession>
<gene>
    <name evidence="2" type="ORF">CAPTEDRAFT_224397</name>
</gene>
<name>R7UZ34_CAPTE</name>
<keyword evidence="1" id="KW-0472">Membrane</keyword>
<proteinExistence type="predicted"/>
<keyword evidence="1" id="KW-0812">Transmembrane</keyword>
<keyword evidence="1" id="KW-1133">Transmembrane helix</keyword>
<dbReference type="Proteomes" id="UP000014760">
    <property type="component" value="Unassembled WGS sequence"/>
</dbReference>
<dbReference type="AlphaFoldDB" id="R7UZ34"/>
<evidence type="ECO:0000313" key="3">
    <source>
        <dbReference type="EnsemblMetazoa" id="CapteP224397"/>
    </source>
</evidence>
<evidence type="ECO:0000256" key="1">
    <source>
        <dbReference type="SAM" id="Phobius"/>
    </source>
</evidence>
<dbReference type="EMBL" id="KB298452">
    <property type="protein sequence ID" value="ELU09207.1"/>
    <property type="molecule type" value="Genomic_DNA"/>
</dbReference>
<sequence>MHIYGDCRTLNQTCTCSWSQHHLTLNGPCHLIWFVTTCFLSVIALYTLFLVGSIISSVLGCISVTCLNQCMHQRSRGPEVSTLRTNYSTFVTDFVPGDGCSTQIPMADDISTAI</sequence>
<reference evidence="3" key="3">
    <citation type="submission" date="2015-06" db="UniProtKB">
        <authorList>
            <consortium name="EnsemblMetazoa"/>
        </authorList>
    </citation>
    <scope>IDENTIFICATION</scope>
</reference>
<feature type="transmembrane region" description="Helical" evidence="1">
    <location>
        <begin position="31"/>
        <end position="64"/>
    </location>
</feature>
<dbReference type="EMBL" id="AMQN01006490">
    <property type="status" value="NOT_ANNOTATED_CDS"/>
    <property type="molecule type" value="Genomic_DNA"/>
</dbReference>